<dbReference type="Pfam" id="PF00931">
    <property type="entry name" value="NB-ARC"/>
    <property type="match status" value="1"/>
</dbReference>
<dbReference type="Gene3D" id="1.25.40.10">
    <property type="entry name" value="Tetratricopeptide repeat domain"/>
    <property type="match status" value="2"/>
</dbReference>
<evidence type="ECO:0000259" key="2">
    <source>
        <dbReference type="Pfam" id="PF00931"/>
    </source>
</evidence>
<sequence>MAAPPLNAFQIGIVCPLPIERAAAQEVLDIEYDDPKETYPNDTNIYSLGKIGHHNVVIAGFPAGFTGLVAAATVASNLTKTFTSVKVLLCVGIGGGVWAETSDVRIGDIVVSEPAGGYSGVEQYSFGKALENGNFERTGIQRPPPEEILTAIGKLKSDFVRERTDLATTIAKFQMKRPFRYLGADNDRLFKTGSTHKASSPDCAGCDLSQLVKRTPREPPFVEGLPGPQIHYGLIASADQLMKDSKLRDSLNKSCGGHIRCFEMEAAGLMNNFPCLVIRGISDYSDSHKRSDKGWHGFAAAMAAAYARELVKILPLNALAKEYTLAEVASKEGPLLVIPFARNKDFVGRQHYIDWLITKFYTENSYDGCIYAALSGLGGVGKTNIALQLAFCLRERLPDCSIFWVQASDAVSFENSYREIGRQFQIPEIDNDKADVKQLVYKVMSEVCNPWLMIVDNADDSDVLLKTDEKTGQQELFNYLPSSHNGMILFTTRDDKAATDYAGINVISVNEMVDPEAKELLAKSLRDRALVKDKDSTKRLLQLLFNIPLAIKQAAAYLNKNKTTIAKYLSAYEETNEGIIKLLSIDFEDKGRYRDMRNPIATTWLLSFEQIRKKDPLAVRYMAFMSCIQNQDIQESLLPPAAPDETIQALGTLQAFAFINKRLEGECYDMHGLVHLMLQNWLKLKEEWDYWTATTLRRMHDIFPWPEHDNRAIWTGYQIHAQRILTLTKSRSESSIEWCNLARSVGKCFYQLGNYQQAEGWDQDTLMLRRQVLGVEHPDTLNSMNSLGIVFHKQGKYEAAEEIHRQTLELKEKVLGVEHPDTLNSMNNLGLVLDKQGKYEAAEEIHRKTLELKEKVLGIEHPSTLNSMNNLGRVLRKQGKYEAAEEIHRQTLELKEKVLGVEHPDTLNSMNNLGIVLGNQGKYEAAEEIHRQTLELQEKVLGVEHPDTLNSMNNLSLVLDKQGKYEAAEEIH</sequence>
<dbReference type="AlphaFoldDB" id="A0A3D8S0X2"/>
<feature type="domain" description="NB-ARC" evidence="2">
    <location>
        <begin position="356"/>
        <end position="523"/>
    </location>
</feature>
<dbReference type="OrthoDB" id="5986190at2759"/>
<reference evidence="4 5" key="1">
    <citation type="journal article" date="2018" name="IMA Fungus">
        <title>IMA Genome-F 9: Draft genome sequence of Annulohypoxylon stygium, Aspergillus mulundensis, Berkeleyomyces basicola (syn. Thielaviopsis basicola), Ceratocystis smalleyi, two Cercospora beticola strains, Coleophoma cylindrospora, Fusarium fracticaudum, Phialophora cf. hyalina, and Morchella septimelata.</title>
        <authorList>
            <person name="Wingfield B.D."/>
            <person name="Bills G.F."/>
            <person name="Dong Y."/>
            <person name="Huang W."/>
            <person name="Nel W.J."/>
            <person name="Swalarsk-Parry B.S."/>
            <person name="Vaghefi N."/>
            <person name="Wilken P.M."/>
            <person name="An Z."/>
            <person name="de Beer Z.W."/>
            <person name="De Vos L."/>
            <person name="Chen L."/>
            <person name="Duong T.A."/>
            <person name="Gao Y."/>
            <person name="Hammerbacher A."/>
            <person name="Kikkert J.R."/>
            <person name="Li Y."/>
            <person name="Li H."/>
            <person name="Li K."/>
            <person name="Li Q."/>
            <person name="Liu X."/>
            <person name="Ma X."/>
            <person name="Naidoo K."/>
            <person name="Pethybridge S.J."/>
            <person name="Sun J."/>
            <person name="Steenkamp E.T."/>
            <person name="van der Nest M.A."/>
            <person name="van Wyk S."/>
            <person name="Wingfield M.J."/>
            <person name="Xiong C."/>
            <person name="Yue Q."/>
            <person name="Zhang X."/>
        </authorList>
    </citation>
    <scope>NUCLEOTIDE SEQUENCE [LARGE SCALE GENOMIC DNA]</scope>
    <source>
        <strain evidence="4 5">BP6252</strain>
    </source>
</reference>
<name>A0A3D8S0X2_9HELO</name>
<dbReference type="InterPro" id="IPR035994">
    <property type="entry name" value="Nucleoside_phosphorylase_sf"/>
</dbReference>
<dbReference type="Gene3D" id="3.40.50.300">
    <property type="entry name" value="P-loop containing nucleotide triphosphate hydrolases"/>
    <property type="match status" value="1"/>
</dbReference>
<dbReference type="SUPFAM" id="SSF52540">
    <property type="entry name" value="P-loop containing nucleoside triphosphate hydrolases"/>
    <property type="match status" value="1"/>
</dbReference>
<dbReference type="Pfam" id="PF13424">
    <property type="entry name" value="TPR_12"/>
    <property type="match status" value="3"/>
</dbReference>
<dbReference type="GO" id="GO:0009116">
    <property type="term" value="P:nucleoside metabolic process"/>
    <property type="evidence" value="ECO:0007669"/>
    <property type="project" value="InterPro"/>
</dbReference>
<dbReference type="InterPro" id="IPR011990">
    <property type="entry name" value="TPR-like_helical_dom_sf"/>
</dbReference>
<dbReference type="PANTHER" id="PTHR46082">
    <property type="entry name" value="ATP/GTP-BINDING PROTEIN-RELATED"/>
    <property type="match status" value="1"/>
</dbReference>
<evidence type="ECO:0000313" key="5">
    <source>
        <dbReference type="Proteomes" id="UP000256645"/>
    </source>
</evidence>
<feature type="repeat" description="TPR" evidence="1">
    <location>
        <begin position="865"/>
        <end position="898"/>
    </location>
</feature>
<dbReference type="Pfam" id="PF01048">
    <property type="entry name" value="PNP_UDP_1"/>
    <property type="match status" value="1"/>
</dbReference>
<dbReference type="GO" id="GO:0003824">
    <property type="term" value="F:catalytic activity"/>
    <property type="evidence" value="ECO:0007669"/>
    <property type="project" value="InterPro"/>
</dbReference>
<proteinExistence type="predicted"/>
<dbReference type="InterPro" id="IPR027417">
    <property type="entry name" value="P-loop_NTPase"/>
</dbReference>
<dbReference type="InterPro" id="IPR053137">
    <property type="entry name" value="NLR-like"/>
</dbReference>
<dbReference type="PRINTS" id="PR00381">
    <property type="entry name" value="KINESINLIGHT"/>
</dbReference>
<evidence type="ECO:0000256" key="1">
    <source>
        <dbReference type="PROSITE-ProRule" id="PRU00339"/>
    </source>
</evidence>
<dbReference type="InterPro" id="IPR019734">
    <property type="entry name" value="TPR_rpt"/>
</dbReference>
<dbReference type="SUPFAM" id="SSF53167">
    <property type="entry name" value="Purine and uridine phosphorylases"/>
    <property type="match status" value="1"/>
</dbReference>
<dbReference type="PROSITE" id="PS50005">
    <property type="entry name" value="TPR"/>
    <property type="match status" value="3"/>
</dbReference>
<keyword evidence="1" id="KW-0802">TPR repeat</keyword>
<protein>
    <submittedName>
        <fullName evidence="4">Uncharacterized protein</fullName>
    </submittedName>
</protein>
<feature type="domain" description="Nucleoside phosphorylase" evidence="3">
    <location>
        <begin position="11"/>
        <end position="292"/>
    </location>
</feature>
<dbReference type="Gene3D" id="3.40.50.1580">
    <property type="entry name" value="Nucleoside phosphorylase domain"/>
    <property type="match status" value="1"/>
</dbReference>
<dbReference type="EMBL" id="PDLM01000004">
    <property type="protein sequence ID" value="RDW79916.1"/>
    <property type="molecule type" value="Genomic_DNA"/>
</dbReference>
<dbReference type="InterPro" id="IPR000845">
    <property type="entry name" value="Nucleoside_phosphorylase_d"/>
</dbReference>
<organism evidence="4 5">
    <name type="scientific">Coleophoma cylindrospora</name>
    <dbReference type="NCBI Taxonomy" id="1849047"/>
    <lineage>
        <taxon>Eukaryota</taxon>
        <taxon>Fungi</taxon>
        <taxon>Dikarya</taxon>
        <taxon>Ascomycota</taxon>
        <taxon>Pezizomycotina</taxon>
        <taxon>Leotiomycetes</taxon>
        <taxon>Helotiales</taxon>
        <taxon>Dermateaceae</taxon>
        <taxon>Coleophoma</taxon>
    </lineage>
</organism>
<dbReference type="STRING" id="1849047.A0A3D8S0X2"/>
<dbReference type="InterPro" id="IPR002182">
    <property type="entry name" value="NB-ARC"/>
</dbReference>
<gene>
    <name evidence="4" type="ORF">BP6252_04554</name>
</gene>
<evidence type="ECO:0000259" key="3">
    <source>
        <dbReference type="Pfam" id="PF01048"/>
    </source>
</evidence>
<dbReference type="PANTHER" id="PTHR46082:SF6">
    <property type="entry name" value="AAA+ ATPASE DOMAIN-CONTAINING PROTEIN-RELATED"/>
    <property type="match status" value="1"/>
</dbReference>
<feature type="repeat" description="TPR" evidence="1">
    <location>
        <begin position="823"/>
        <end position="856"/>
    </location>
</feature>
<dbReference type="GO" id="GO:0043531">
    <property type="term" value="F:ADP binding"/>
    <property type="evidence" value="ECO:0007669"/>
    <property type="project" value="InterPro"/>
</dbReference>
<accession>A0A3D8S0X2</accession>
<evidence type="ECO:0000313" key="4">
    <source>
        <dbReference type="EMBL" id="RDW79916.1"/>
    </source>
</evidence>
<dbReference type="SUPFAM" id="SSF48452">
    <property type="entry name" value="TPR-like"/>
    <property type="match status" value="1"/>
</dbReference>
<feature type="repeat" description="TPR" evidence="1">
    <location>
        <begin position="781"/>
        <end position="814"/>
    </location>
</feature>
<dbReference type="SMART" id="SM00028">
    <property type="entry name" value="TPR"/>
    <property type="match status" value="4"/>
</dbReference>
<keyword evidence="5" id="KW-1185">Reference proteome</keyword>
<dbReference type="Proteomes" id="UP000256645">
    <property type="component" value="Unassembled WGS sequence"/>
</dbReference>
<comment type="caution">
    <text evidence="4">The sequence shown here is derived from an EMBL/GenBank/DDBJ whole genome shotgun (WGS) entry which is preliminary data.</text>
</comment>